<dbReference type="Pfam" id="PF14542">
    <property type="entry name" value="Acetyltransf_CG"/>
    <property type="match status" value="1"/>
</dbReference>
<evidence type="ECO:0000259" key="1">
    <source>
        <dbReference type="PROSITE" id="PS51186"/>
    </source>
</evidence>
<dbReference type="RefSeq" id="WP_094148869.1">
    <property type="nucleotide sequence ID" value="NZ_CP181916.1"/>
</dbReference>
<evidence type="ECO:0000313" key="4">
    <source>
        <dbReference type="Proteomes" id="UP001157887"/>
    </source>
</evidence>
<name>A0AAW6RW89_ACIJO</name>
<organism evidence="3 4">
    <name type="scientific">Acinetobacter johnsonii</name>
    <dbReference type="NCBI Taxonomy" id="40214"/>
    <lineage>
        <taxon>Bacteria</taxon>
        <taxon>Pseudomonadati</taxon>
        <taxon>Pseudomonadota</taxon>
        <taxon>Gammaproteobacteria</taxon>
        <taxon>Moraxellales</taxon>
        <taxon>Moraxellaceae</taxon>
        <taxon>Acinetobacter</taxon>
    </lineage>
</organism>
<dbReference type="GO" id="GO:0016747">
    <property type="term" value="F:acyltransferase activity, transferring groups other than amino-acyl groups"/>
    <property type="evidence" value="ECO:0007669"/>
    <property type="project" value="InterPro"/>
</dbReference>
<dbReference type="EMBL" id="JAOECG010000042">
    <property type="protein sequence ID" value="MDG9788636.1"/>
    <property type="molecule type" value="Genomic_DNA"/>
</dbReference>
<dbReference type="Gene3D" id="3.40.630.30">
    <property type="match status" value="1"/>
</dbReference>
<gene>
    <name evidence="3" type="ORF">N7566_16935</name>
</gene>
<feature type="domain" description="N-acetyltransferase" evidence="2">
    <location>
        <begin position="6"/>
        <end position="93"/>
    </location>
</feature>
<evidence type="ECO:0000313" key="3">
    <source>
        <dbReference type="EMBL" id="MDG9788636.1"/>
    </source>
</evidence>
<dbReference type="PROSITE" id="PS51186">
    <property type="entry name" value="GNAT"/>
    <property type="match status" value="1"/>
</dbReference>
<dbReference type="Proteomes" id="UP001157887">
    <property type="component" value="Unassembled WGS sequence"/>
</dbReference>
<dbReference type="PROSITE" id="PS51729">
    <property type="entry name" value="GNAT_YJDJ"/>
    <property type="match status" value="1"/>
</dbReference>
<feature type="domain" description="N-acetyltransferase" evidence="1">
    <location>
        <begin position="1"/>
        <end position="96"/>
    </location>
</feature>
<dbReference type="CDD" id="cd04301">
    <property type="entry name" value="NAT_SF"/>
    <property type="match status" value="1"/>
</dbReference>
<protein>
    <submittedName>
        <fullName evidence="3">N-acetyltransferase</fullName>
    </submittedName>
</protein>
<proteinExistence type="predicted"/>
<dbReference type="InterPro" id="IPR031165">
    <property type="entry name" value="GNAT_YJDJ"/>
</dbReference>
<dbReference type="InterPro" id="IPR016181">
    <property type="entry name" value="Acyl_CoA_acyltransferase"/>
</dbReference>
<reference evidence="3" key="1">
    <citation type="submission" date="2022-09" db="EMBL/GenBank/DDBJ databases">
        <title>Intensive care unit water sources are persistently colonized with multi-drug resistant bacteria and are the site of extensive horizontal gene transfer of antibiotic resistance genes.</title>
        <authorList>
            <person name="Diorio-Toth L."/>
        </authorList>
    </citation>
    <scope>NUCLEOTIDE SEQUENCE</scope>
    <source>
        <strain evidence="3">GD04065</strain>
    </source>
</reference>
<sequence length="96" mass="10913">MKIQHQETGSKGEVFVEQENERVAEMTYSWAGDDKFIIDHTWVSELLRGQHVGRQLLDVLVDFARDKSVKILPLCPFSKSVFDKDPSIHDVLSIGA</sequence>
<accession>A0AAW6RW89</accession>
<dbReference type="AlphaFoldDB" id="A0AAW6RW89"/>
<dbReference type="InterPro" id="IPR000182">
    <property type="entry name" value="GNAT_dom"/>
</dbReference>
<evidence type="ECO:0000259" key="2">
    <source>
        <dbReference type="PROSITE" id="PS51729"/>
    </source>
</evidence>
<comment type="caution">
    <text evidence="3">The sequence shown here is derived from an EMBL/GenBank/DDBJ whole genome shotgun (WGS) entry which is preliminary data.</text>
</comment>
<dbReference type="SUPFAM" id="SSF55729">
    <property type="entry name" value="Acyl-CoA N-acyltransferases (Nat)"/>
    <property type="match status" value="1"/>
</dbReference>